<evidence type="ECO:0000313" key="2">
    <source>
        <dbReference type="Proteomes" id="UP000634530"/>
    </source>
</evidence>
<dbReference type="Proteomes" id="UP000634530">
    <property type="component" value="Chromosome"/>
</dbReference>
<evidence type="ECO:0000313" key="1">
    <source>
        <dbReference type="EMBL" id="QXI29111.1"/>
    </source>
</evidence>
<organism evidence="1 2">
    <name type="scientific">Pseudomonas vanderleydeniana</name>
    <dbReference type="NCBI Taxonomy" id="2745495"/>
    <lineage>
        <taxon>Bacteria</taxon>
        <taxon>Pseudomonadati</taxon>
        <taxon>Pseudomonadota</taxon>
        <taxon>Gammaproteobacteria</taxon>
        <taxon>Pseudomonadales</taxon>
        <taxon>Pseudomonadaceae</taxon>
        <taxon>Pseudomonas</taxon>
    </lineage>
</organism>
<dbReference type="RefSeq" id="WP_186685638.1">
    <property type="nucleotide sequence ID" value="NZ_CP077093.1"/>
</dbReference>
<dbReference type="KEGG" id="pvw:HU752_003850"/>
<reference evidence="1 2" key="1">
    <citation type="journal article" date="2020" name="Microorganisms">
        <title>Reliable Identification of Environmental Pseudomonas Isolates Using the rpoD Gene.</title>
        <authorList>
            <consortium name="The Broad Institute Genome Sequencing Platform"/>
            <person name="Girard L."/>
            <person name="Lood C."/>
            <person name="Rokni-Zadeh H."/>
            <person name="van Noort V."/>
            <person name="Lavigne R."/>
            <person name="De Mot R."/>
        </authorList>
    </citation>
    <scope>NUCLEOTIDE SEQUENCE [LARGE SCALE GENOMIC DNA]</scope>
    <source>
        <strain evidence="1 2">RW8P3</strain>
    </source>
</reference>
<accession>A0A9E6TSZ8</accession>
<reference evidence="1 2" key="2">
    <citation type="journal article" date="2021" name="Microorganisms">
        <title>The Ever-Expanding Pseudomonas Genus: Description of 43 New Species and Partition of the Pseudomonas putida Group.</title>
        <authorList>
            <person name="Girard L."/>
            <person name="Lood C."/>
            <person name="Hofte M."/>
            <person name="Vandamme P."/>
            <person name="Rokni-Zadeh H."/>
            <person name="van Noort V."/>
            <person name="Lavigne R."/>
            <person name="De Mot R."/>
        </authorList>
    </citation>
    <scope>NUCLEOTIDE SEQUENCE [LARGE SCALE GENOMIC DNA]</scope>
    <source>
        <strain evidence="1 2">RW8P3</strain>
    </source>
</reference>
<dbReference type="AlphaFoldDB" id="A0A9E6TSZ8"/>
<sequence length="51" mass="5801">MPEKRKVYLVEFSLRGDGCQQQVYDITQASARMPVALLEDFPPASRKVSED</sequence>
<name>A0A9E6TSZ8_9PSED</name>
<dbReference type="EMBL" id="CP077093">
    <property type="protein sequence ID" value="QXI29111.1"/>
    <property type="molecule type" value="Genomic_DNA"/>
</dbReference>
<gene>
    <name evidence="1" type="ORF">HU752_003850</name>
</gene>
<keyword evidence="2" id="KW-1185">Reference proteome</keyword>
<protein>
    <submittedName>
        <fullName evidence="1">Uncharacterized protein</fullName>
    </submittedName>
</protein>
<proteinExistence type="predicted"/>